<dbReference type="InterPro" id="IPR038377">
    <property type="entry name" value="Na/Glc_symporter_sf"/>
</dbReference>
<dbReference type="Proteomes" id="UP000663874">
    <property type="component" value="Unassembled WGS sequence"/>
</dbReference>
<feature type="transmembrane region" description="Helical" evidence="12">
    <location>
        <begin position="47"/>
        <end position="65"/>
    </location>
</feature>
<organism evidence="14 15">
    <name type="scientific">Rotaria sordida</name>
    <dbReference type="NCBI Taxonomy" id="392033"/>
    <lineage>
        <taxon>Eukaryota</taxon>
        <taxon>Metazoa</taxon>
        <taxon>Spiralia</taxon>
        <taxon>Gnathifera</taxon>
        <taxon>Rotifera</taxon>
        <taxon>Eurotatoria</taxon>
        <taxon>Bdelloidea</taxon>
        <taxon>Philodinida</taxon>
        <taxon>Philodinidae</taxon>
        <taxon>Rotaria</taxon>
    </lineage>
</organism>
<keyword evidence="9 12" id="KW-0472">Membrane</keyword>
<gene>
    <name evidence="13" type="ORF">FNK824_LOCUS3091</name>
    <name evidence="14" type="ORF">JBS370_LOCUS31334</name>
</gene>
<evidence type="ECO:0000313" key="14">
    <source>
        <dbReference type="EMBL" id="CAF4092797.1"/>
    </source>
</evidence>
<dbReference type="EMBL" id="CAJOBE010000200">
    <property type="protein sequence ID" value="CAF3594458.1"/>
    <property type="molecule type" value="Genomic_DNA"/>
</dbReference>
<feature type="transmembrane region" description="Helical" evidence="12">
    <location>
        <begin position="184"/>
        <end position="208"/>
    </location>
</feature>
<comment type="caution">
    <text evidence="14">The sequence shown here is derived from an EMBL/GenBank/DDBJ whole genome shotgun (WGS) entry which is preliminary data.</text>
</comment>
<name>A0A819TTV7_9BILA</name>
<dbReference type="GO" id="GO:0005886">
    <property type="term" value="C:plasma membrane"/>
    <property type="evidence" value="ECO:0007669"/>
    <property type="project" value="UniProtKB-SubCell"/>
</dbReference>
<proteinExistence type="inferred from homology"/>
<evidence type="ECO:0000256" key="6">
    <source>
        <dbReference type="ARBA" id="ARBA00022989"/>
    </source>
</evidence>
<accession>A0A819TTV7</accession>
<protein>
    <recommendedName>
        <fullName evidence="16">Sodium-dependent multivitamin transporter</fullName>
    </recommendedName>
</protein>
<dbReference type="InterPro" id="IPR001734">
    <property type="entry name" value="Na/solute_symporter"/>
</dbReference>
<evidence type="ECO:0000256" key="2">
    <source>
        <dbReference type="ARBA" id="ARBA00006434"/>
    </source>
</evidence>
<dbReference type="Pfam" id="PF00474">
    <property type="entry name" value="SSF"/>
    <property type="match status" value="1"/>
</dbReference>
<keyword evidence="3" id="KW-0813">Transport</keyword>
<evidence type="ECO:0000256" key="11">
    <source>
        <dbReference type="RuleBase" id="RU362091"/>
    </source>
</evidence>
<dbReference type="PROSITE" id="PS50283">
    <property type="entry name" value="NA_SOLUT_SYMP_3"/>
    <property type="match status" value="1"/>
</dbReference>
<dbReference type="GO" id="GO:0006814">
    <property type="term" value="P:sodium ion transport"/>
    <property type="evidence" value="ECO:0007669"/>
    <property type="project" value="UniProtKB-KW"/>
</dbReference>
<dbReference type="EMBL" id="CAJOBD010007667">
    <property type="protein sequence ID" value="CAF4092797.1"/>
    <property type="molecule type" value="Genomic_DNA"/>
</dbReference>
<evidence type="ECO:0000256" key="12">
    <source>
        <dbReference type="SAM" id="Phobius"/>
    </source>
</evidence>
<feature type="transmembrane region" description="Helical" evidence="12">
    <location>
        <begin position="71"/>
        <end position="97"/>
    </location>
</feature>
<evidence type="ECO:0000256" key="1">
    <source>
        <dbReference type="ARBA" id="ARBA00004651"/>
    </source>
</evidence>
<comment type="similarity">
    <text evidence="2 11">Belongs to the sodium:solute symporter (SSF) (TC 2.A.21) family.</text>
</comment>
<evidence type="ECO:0000313" key="15">
    <source>
        <dbReference type="Proteomes" id="UP000663836"/>
    </source>
</evidence>
<feature type="transmembrane region" description="Helical" evidence="12">
    <location>
        <begin position="118"/>
        <end position="138"/>
    </location>
</feature>
<evidence type="ECO:0000256" key="7">
    <source>
        <dbReference type="ARBA" id="ARBA00023053"/>
    </source>
</evidence>
<dbReference type="GO" id="GO:0015293">
    <property type="term" value="F:symporter activity"/>
    <property type="evidence" value="ECO:0007669"/>
    <property type="project" value="TreeGrafter"/>
</dbReference>
<dbReference type="PANTHER" id="PTHR42985">
    <property type="entry name" value="SODIUM-COUPLED MONOCARBOXYLATE TRANSPORTER"/>
    <property type="match status" value="1"/>
</dbReference>
<dbReference type="PANTHER" id="PTHR42985:SF2">
    <property type="entry name" value="SODIUM-DEPENDENT MULTIVITAMIN TRANSPORTER"/>
    <property type="match status" value="1"/>
</dbReference>
<keyword evidence="6 12" id="KW-1133">Transmembrane helix</keyword>
<dbReference type="Gene3D" id="1.20.1730.10">
    <property type="entry name" value="Sodium/glucose cotransporter"/>
    <property type="match status" value="1"/>
</dbReference>
<keyword evidence="7" id="KW-0915">Sodium</keyword>
<keyword evidence="10" id="KW-0739">Sodium transport</keyword>
<evidence type="ECO:0000256" key="5">
    <source>
        <dbReference type="ARBA" id="ARBA00022692"/>
    </source>
</evidence>
<dbReference type="InterPro" id="IPR051163">
    <property type="entry name" value="Sodium:Solute_Symporter_SSF"/>
</dbReference>
<dbReference type="AlphaFoldDB" id="A0A819TTV7"/>
<reference evidence="14" key="1">
    <citation type="submission" date="2021-02" db="EMBL/GenBank/DDBJ databases">
        <authorList>
            <person name="Nowell W R."/>
        </authorList>
    </citation>
    <scope>NUCLEOTIDE SEQUENCE</scope>
</reference>
<keyword evidence="8" id="KW-0406">Ion transport</keyword>
<keyword evidence="4" id="KW-1003">Cell membrane</keyword>
<feature type="transmembrane region" description="Helical" evidence="12">
    <location>
        <begin position="6"/>
        <end position="26"/>
    </location>
</feature>
<evidence type="ECO:0000313" key="13">
    <source>
        <dbReference type="EMBL" id="CAF3594458.1"/>
    </source>
</evidence>
<evidence type="ECO:0000256" key="9">
    <source>
        <dbReference type="ARBA" id="ARBA00023136"/>
    </source>
</evidence>
<evidence type="ECO:0000256" key="4">
    <source>
        <dbReference type="ARBA" id="ARBA00022475"/>
    </source>
</evidence>
<dbReference type="Proteomes" id="UP000663836">
    <property type="component" value="Unassembled WGS sequence"/>
</dbReference>
<comment type="subcellular location">
    <subcellularLocation>
        <location evidence="1">Cell membrane</location>
        <topology evidence="1">Multi-pass membrane protein</topology>
    </subcellularLocation>
</comment>
<keyword evidence="5 12" id="KW-0812">Transmembrane</keyword>
<evidence type="ECO:0008006" key="16">
    <source>
        <dbReference type="Google" id="ProtNLM"/>
    </source>
</evidence>
<evidence type="ECO:0000256" key="3">
    <source>
        <dbReference type="ARBA" id="ARBA00022448"/>
    </source>
</evidence>
<sequence>MYLGWIDYGVLVLLLIISGAIGIYQGCLRSKKVSTQEFLVGDGQMKILPTAMSLLASLTSAASLLGMPVEVYYYGTMFIYCVFSWLISTYITMKFFIPKYHYIGCVSIYAYLEERFSLTIRILVTSSYIVLYMAVIIYGPSLALSQVTGLNIWIAVGSCGLVCTIYTSFGGIKAVIWTDVIQSLVMFIGLILSIIFGIIDAGGLSIVFEKLKNGNRLQFSV</sequence>
<feature type="transmembrane region" description="Helical" evidence="12">
    <location>
        <begin position="150"/>
        <end position="172"/>
    </location>
</feature>
<evidence type="ECO:0000256" key="8">
    <source>
        <dbReference type="ARBA" id="ARBA00023065"/>
    </source>
</evidence>
<evidence type="ECO:0000256" key="10">
    <source>
        <dbReference type="ARBA" id="ARBA00023201"/>
    </source>
</evidence>